<keyword evidence="3" id="KW-0418">Kinase</keyword>
<organism evidence="5">
    <name type="scientific">marine metagenome</name>
    <dbReference type="NCBI Taxonomy" id="408172"/>
    <lineage>
        <taxon>unclassified sequences</taxon>
        <taxon>metagenomes</taxon>
        <taxon>ecological metagenomes</taxon>
    </lineage>
</organism>
<evidence type="ECO:0000256" key="1">
    <source>
        <dbReference type="ARBA" id="ARBA00022679"/>
    </source>
</evidence>
<evidence type="ECO:0000313" key="5">
    <source>
        <dbReference type="EMBL" id="SVA45905.1"/>
    </source>
</evidence>
<evidence type="ECO:0000256" key="2">
    <source>
        <dbReference type="ARBA" id="ARBA00022741"/>
    </source>
</evidence>
<dbReference type="GO" id="GO:0005524">
    <property type="term" value="F:ATP binding"/>
    <property type="evidence" value="ECO:0007669"/>
    <property type="project" value="UniProtKB-KW"/>
</dbReference>
<gene>
    <name evidence="5" type="ORF">METZ01_LOCUS98759</name>
</gene>
<dbReference type="SUPFAM" id="SSF63999">
    <property type="entry name" value="Thiamin pyrophosphokinase, catalytic domain"/>
    <property type="match status" value="1"/>
</dbReference>
<dbReference type="EMBL" id="UINC01010306">
    <property type="protein sequence ID" value="SVA45905.1"/>
    <property type="molecule type" value="Genomic_DNA"/>
</dbReference>
<sequence length="210" mass="23002">VKLDWWWPLQARLAREFGHDSRRETVALRMLQRMAHPSGELPRFTGRSVVVVGAGLRPDEVIPSGLLVAADGAVRACREQQRLPVLVVSDLDGYRDDLHWAINGGAALVVHGHGDNLVALGEWLPRLQPVAVTATRPAPGVACWGGFTDGDRAVLTALGFGARRVRLAGFRFDAVGPYSGSSRGRLKQQKLAWAQRILRATAQRYPALEF</sequence>
<feature type="non-terminal residue" evidence="5">
    <location>
        <position position="1"/>
    </location>
</feature>
<evidence type="ECO:0008006" key="6">
    <source>
        <dbReference type="Google" id="ProtNLM"/>
    </source>
</evidence>
<dbReference type="GO" id="GO:0004788">
    <property type="term" value="F:thiamine diphosphokinase activity"/>
    <property type="evidence" value="ECO:0007669"/>
    <property type="project" value="InterPro"/>
</dbReference>
<reference evidence="5" key="1">
    <citation type="submission" date="2018-05" db="EMBL/GenBank/DDBJ databases">
        <authorList>
            <person name="Lanie J.A."/>
            <person name="Ng W.-L."/>
            <person name="Kazmierczak K.M."/>
            <person name="Andrzejewski T.M."/>
            <person name="Davidsen T.M."/>
            <person name="Wayne K.J."/>
            <person name="Tettelin H."/>
            <person name="Glass J.I."/>
            <person name="Rusch D."/>
            <person name="Podicherti R."/>
            <person name="Tsui H.-C.T."/>
            <person name="Winkler M.E."/>
        </authorList>
    </citation>
    <scope>NUCLEOTIDE SEQUENCE</scope>
</reference>
<dbReference type="GO" id="GO:0009229">
    <property type="term" value="P:thiamine diphosphate biosynthetic process"/>
    <property type="evidence" value="ECO:0007669"/>
    <property type="project" value="InterPro"/>
</dbReference>
<dbReference type="GO" id="GO:0016301">
    <property type="term" value="F:kinase activity"/>
    <property type="evidence" value="ECO:0007669"/>
    <property type="project" value="UniProtKB-KW"/>
</dbReference>
<keyword evidence="2" id="KW-0547">Nucleotide-binding</keyword>
<dbReference type="PANTHER" id="PTHR39648">
    <property type="entry name" value="6-HYDROXYMETHYL-7,8-DIHYDROPTERIN PYROPHOSPHOKINASE"/>
    <property type="match status" value="1"/>
</dbReference>
<evidence type="ECO:0000256" key="4">
    <source>
        <dbReference type="ARBA" id="ARBA00022840"/>
    </source>
</evidence>
<keyword evidence="1" id="KW-0808">Transferase</keyword>
<name>A0A381W035_9ZZZZ</name>
<dbReference type="InterPro" id="IPR036759">
    <property type="entry name" value="TPK_catalytic_sf"/>
</dbReference>
<accession>A0A381W035</accession>
<evidence type="ECO:0000256" key="3">
    <source>
        <dbReference type="ARBA" id="ARBA00022777"/>
    </source>
</evidence>
<dbReference type="PANTHER" id="PTHR39648:SF1">
    <property type="entry name" value="6-HYDROXYMETHYL-7,8-DIHYDROPTERIN PYROPHOSPHOKINASE"/>
    <property type="match status" value="1"/>
</dbReference>
<dbReference type="InterPro" id="IPR027510">
    <property type="entry name" value="HMPDK_MptE"/>
</dbReference>
<keyword evidence="4" id="KW-0067">ATP-binding</keyword>
<dbReference type="AlphaFoldDB" id="A0A381W035"/>
<dbReference type="GO" id="GO:0003848">
    <property type="term" value="F:2-amino-4-hydroxy-6-hydroxymethyldihydropteridine diphosphokinase activity"/>
    <property type="evidence" value="ECO:0007669"/>
    <property type="project" value="InterPro"/>
</dbReference>
<proteinExistence type="predicted"/>
<protein>
    <recommendedName>
        <fullName evidence="6">DUF115 domain-containing protein</fullName>
    </recommendedName>
</protein>